<proteinExistence type="predicted"/>
<evidence type="ECO:0000313" key="3">
    <source>
        <dbReference type="EMBL" id="MEE3849993.1"/>
    </source>
</evidence>
<evidence type="ECO:0000256" key="2">
    <source>
        <dbReference type="SAM" id="Phobius"/>
    </source>
</evidence>
<evidence type="ECO:0008006" key="5">
    <source>
        <dbReference type="Google" id="ProtNLM"/>
    </source>
</evidence>
<feature type="transmembrane region" description="Helical" evidence="2">
    <location>
        <begin position="337"/>
        <end position="357"/>
    </location>
</feature>
<organism evidence="3 4">
    <name type="scientific">Gordonia sesuvii</name>
    <dbReference type="NCBI Taxonomy" id="3116777"/>
    <lineage>
        <taxon>Bacteria</taxon>
        <taxon>Bacillati</taxon>
        <taxon>Actinomycetota</taxon>
        <taxon>Actinomycetes</taxon>
        <taxon>Mycobacteriales</taxon>
        <taxon>Gordoniaceae</taxon>
        <taxon>Gordonia</taxon>
    </lineage>
</organism>
<name>A0ABU7MA55_9ACTN</name>
<keyword evidence="2" id="KW-0472">Membrane</keyword>
<dbReference type="EMBL" id="JAZDUF010000001">
    <property type="protein sequence ID" value="MEE3849993.1"/>
    <property type="molecule type" value="Genomic_DNA"/>
</dbReference>
<accession>A0ABU7MA55</accession>
<feature type="transmembrane region" description="Helical" evidence="2">
    <location>
        <begin position="363"/>
        <end position="383"/>
    </location>
</feature>
<evidence type="ECO:0000256" key="1">
    <source>
        <dbReference type="SAM" id="MobiDB-lite"/>
    </source>
</evidence>
<dbReference type="RefSeq" id="WP_330431594.1">
    <property type="nucleotide sequence ID" value="NZ_JAZDUF010000001.1"/>
</dbReference>
<gene>
    <name evidence="3" type="ORF">VZC37_06595</name>
</gene>
<sequence length="489" mass="51879">MTTTASAGDVRAEVAALTGFDPETMVGPGTDVAVFGIGGTGVRSLVSACRRVDAGVAVDVGRSVDHPDDSAVGVALLVVDPTSSVGAEERALLDDLRVRFGVVALVCTKIDAFWDWPRILRAHRATLDPRAEVPVFAVSSVIALDDATADSGIPGLLEWVDDELHAPPAVRRERARLGAALAALGRAEDALIATADDRGVDTDELVRRRRALADTRDRGRADRLAAARAGLARVRSESYAGVAVGTRALAAEATTQSSQLTARTGGDFVRWLTDETVMLRDRVDAATDERLDEVRASALLGIDASPAEPGPARADDITGPPFERPVPSRRRSGEDALLVLIGASTGLGIGRLIVAPMASVQTLQWVSMPLTLVLGVLVAALVIRVRRTATVRVDLRNWGSEVLNETRGRLEHRVGARVAAAEPALISQISRFHERRARQAAAEIVAIDEQVRAQRAGATAHADRERLARLRAARSELLRSDAATGSGSR</sequence>
<reference evidence="3 4" key="1">
    <citation type="submission" date="2024-01" db="EMBL/GenBank/DDBJ databases">
        <title>Draft genome sequence of Gordonia sp. LSe1-13.</title>
        <authorList>
            <person name="Suphannarot A."/>
            <person name="Mingma R."/>
        </authorList>
    </citation>
    <scope>NUCLEOTIDE SEQUENCE [LARGE SCALE GENOMIC DNA]</scope>
    <source>
        <strain evidence="3 4">LSe1-13</strain>
    </source>
</reference>
<protein>
    <recommendedName>
        <fullName evidence="5">GTPase</fullName>
    </recommendedName>
</protein>
<keyword evidence="4" id="KW-1185">Reference proteome</keyword>
<evidence type="ECO:0000313" key="4">
    <source>
        <dbReference type="Proteomes" id="UP001347146"/>
    </source>
</evidence>
<comment type="caution">
    <text evidence="3">The sequence shown here is derived from an EMBL/GenBank/DDBJ whole genome shotgun (WGS) entry which is preliminary data.</text>
</comment>
<feature type="region of interest" description="Disordered" evidence="1">
    <location>
        <begin position="308"/>
        <end position="329"/>
    </location>
</feature>
<dbReference type="Proteomes" id="UP001347146">
    <property type="component" value="Unassembled WGS sequence"/>
</dbReference>
<keyword evidence="2" id="KW-0812">Transmembrane</keyword>
<keyword evidence="2" id="KW-1133">Transmembrane helix</keyword>